<keyword evidence="1" id="KW-0963">Cytoplasm</keyword>
<evidence type="ECO:0000256" key="4">
    <source>
        <dbReference type="ARBA" id="ARBA00022884"/>
    </source>
</evidence>
<dbReference type="GO" id="GO:0006402">
    <property type="term" value="P:mRNA catabolic process"/>
    <property type="evidence" value="ECO:0007669"/>
    <property type="project" value="InterPro"/>
</dbReference>
<accession>A0A485M393</accession>
<gene>
    <name evidence="5" type="primary">csrA</name>
    <name evidence="5" type="ORF">SCFA_660018</name>
</gene>
<dbReference type="NCBIfam" id="NF002469">
    <property type="entry name" value="PRK01712.1"/>
    <property type="match status" value="1"/>
</dbReference>
<evidence type="ECO:0000256" key="3">
    <source>
        <dbReference type="ARBA" id="ARBA00022845"/>
    </source>
</evidence>
<evidence type="ECO:0000256" key="1">
    <source>
        <dbReference type="ARBA" id="ARBA00022490"/>
    </source>
</evidence>
<name>A0A485M393_9ZZZZ</name>
<dbReference type="GO" id="GO:0005829">
    <property type="term" value="C:cytosol"/>
    <property type="evidence" value="ECO:0007669"/>
    <property type="project" value="TreeGrafter"/>
</dbReference>
<keyword evidence="3" id="KW-0810">Translation regulation</keyword>
<keyword evidence="4" id="KW-0694">RNA-binding</keyword>
<sequence length="79" mass="8827">MLILTRKVGETVAIGDDIQISVVEIKGTQVKLGIRAPKNVEVHREEIYLKIQEENRRAALVTKDSLGVAQELIMTKKNS</sequence>
<dbReference type="SUPFAM" id="SSF117130">
    <property type="entry name" value="CsrA-like"/>
    <property type="match status" value="1"/>
</dbReference>
<dbReference type="NCBIfam" id="TIGR00202">
    <property type="entry name" value="csrA"/>
    <property type="match status" value="1"/>
</dbReference>
<dbReference type="InterPro" id="IPR003751">
    <property type="entry name" value="CsrA"/>
</dbReference>
<reference evidence="5" key="1">
    <citation type="submission" date="2019-03" db="EMBL/GenBank/DDBJ databases">
        <authorList>
            <person name="Hao L."/>
        </authorList>
    </citation>
    <scope>NUCLEOTIDE SEQUENCE</scope>
</reference>
<dbReference type="FunFam" id="2.60.40.4380:FF:000002">
    <property type="entry name" value="Translational regulator CsrA"/>
    <property type="match status" value="1"/>
</dbReference>
<protein>
    <submittedName>
        <fullName evidence="5">Translational regulator CsrA</fullName>
    </submittedName>
</protein>
<evidence type="ECO:0000256" key="2">
    <source>
        <dbReference type="ARBA" id="ARBA00022491"/>
    </source>
</evidence>
<dbReference type="HAMAP" id="MF_00167">
    <property type="entry name" value="CsrA"/>
    <property type="match status" value="1"/>
</dbReference>
<dbReference type="AlphaFoldDB" id="A0A485M393"/>
<dbReference type="Gene3D" id="2.60.40.4380">
    <property type="entry name" value="Translational regulator CsrA"/>
    <property type="match status" value="1"/>
</dbReference>
<dbReference type="GO" id="GO:0045947">
    <property type="term" value="P:negative regulation of translational initiation"/>
    <property type="evidence" value="ECO:0007669"/>
    <property type="project" value="TreeGrafter"/>
</dbReference>
<dbReference type="PANTHER" id="PTHR34984">
    <property type="entry name" value="CARBON STORAGE REGULATOR"/>
    <property type="match status" value="1"/>
</dbReference>
<organism evidence="5">
    <name type="scientific">anaerobic digester metagenome</name>
    <dbReference type="NCBI Taxonomy" id="1263854"/>
    <lineage>
        <taxon>unclassified sequences</taxon>
        <taxon>metagenomes</taxon>
        <taxon>ecological metagenomes</taxon>
    </lineage>
</organism>
<dbReference type="GO" id="GO:0006109">
    <property type="term" value="P:regulation of carbohydrate metabolic process"/>
    <property type="evidence" value="ECO:0007669"/>
    <property type="project" value="InterPro"/>
</dbReference>
<dbReference type="PANTHER" id="PTHR34984:SF1">
    <property type="entry name" value="CARBON STORAGE REGULATOR"/>
    <property type="match status" value="1"/>
</dbReference>
<keyword evidence="2" id="KW-0678">Repressor</keyword>
<dbReference type="EMBL" id="CAADRM010000132">
    <property type="protein sequence ID" value="VFU17336.1"/>
    <property type="molecule type" value="Genomic_DNA"/>
</dbReference>
<dbReference type="Pfam" id="PF02599">
    <property type="entry name" value="CsrA"/>
    <property type="match status" value="1"/>
</dbReference>
<proteinExistence type="inferred from homology"/>
<evidence type="ECO:0000313" key="5">
    <source>
        <dbReference type="EMBL" id="VFU17336.1"/>
    </source>
</evidence>
<dbReference type="GO" id="GO:0048027">
    <property type="term" value="F:mRNA 5'-UTR binding"/>
    <property type="evidence" value="ECO:0007669"/>
    <property type="project" value="TreeGrafter"/>
</dbReference>
<dbReference type="InterPro" id="IPR036107">
    <property type="entry name" value="CsrA_sf"/>
</dbReference>